<feature type="non-terminal residue" evidence="3">
    <location>
        <position position="102"/>
    </location>
</feature>
<keyword evidence="1" id="KW-0677">Repeat</keyword>
<evidence type="ECO:0000256" key="2">
    <source>
        <dbReference type="ARBA" id="ARBA00023043"/>
    </source>
</evidence>
<dbReference type="InterPro" id="IPR036770">
    <property type="entry name" value="Ankyrin_rpt-contain_sf"/>
</dbReference>
<dbReference type="InterPro" id="IPR050745">
    <property type="entry name" value="Multifunctional_regulatory"/>
</dbReference>
<dbReference type="PANTHER" id="PTHR24189">
    <property type="entry name" value="MYOTROPHIN"/>
    <property type="match status" value="1"/>
</dbReference>
<evidence type="ECO:0000313" key="3">
    <source>
        <dbReference type="EMBL" id="KAK4220489.1"/>
    </source>
</evidence>
<dbReference type="InterPro" id="IPR002110">
    <property type="entry name" value="Ankyrin_rpt"/>
</dbReference>
<comment type="caution">
    <text evidence="3">The sequence shown here is derived from an EMBL/GenBank/DDBJ whole genome shotgun (WGS) entry which is preliminary data.</text>
</comment>
<dbReference type="SUPFAM" id="SSF48403">
    <property type="entry name" value="Ankyrin repeat"/>
    <property type="match status" value="1"/>
</dbReference>
<dbReference type="Proteomes" id="UP001301958">
    <property type="component" value="Unassembled WGS sequence"/>
</dbReference>
<keyword evidence="2" id="KW-0040">ANK repeat</keyword>
<reference evidence="3" key="2">
    <citation type="submission" date="2023-05" db="EMBL/GenBank/DDBJ databases">
        <authorList>
            <consortium name="Lawrence Berkeley National Laboratory"/>
            <person name="Steindorff A."/>
            <person name="Hensen N."/>
            <person name="Bonometti L."/>
            <person name="Westerberg I."/>
            <person name="Brannstrom I.O."/>
            <person name="Guillou S."/>
            <person name="Cros-Aarteil S."/>
            <person name="Calhoun S."/>
            <person name="Haridas S."/>
            <person name="Kuo A."/>
            <person name="Mondo S."/>
            <person name="Pangilinan J."/>
            <person name="Riley R."/>
            <person name="Labutti K."/>
            <person name="Andreopoulos B."/>
            <person name="Lipzen A."/>
            <person name="Chen C."/>
            <person name="Yanf M."/>
            <person name="Daum C."/>
            <person name="Ng V."/>
            <person name="Clum A."/>
            <person name="Ohm R."/>
            <person name="Martin F."/>
            <person name="Silar P."/>
            <person name="Natvig D."/>
            <person name="Lalanne C."/>
            <person name="Gautier V."/>
            <person name="Ament-Velasquez S.L."/>
            <person name="Kruys A."/>
            <person name="Hutchinson M.I."/>
            <person name="Powell A.J."/>
            <person name="Barry K."/>
            <person name="Miller A.N."/>
            <person name="Grigoriev I.V."/>
            <person name="Debuchy R."/>
            <person name="Gladieux P."/>
            <person name="Thoren M.H."/>
            <person name="Johannesson H."/>
        </authorList>
    </citation>
    <scope>NUCLEOTIDE SEQUENCE</scope>
    <source>
        <strain evidence="3">CBS 990.96</strain>
    </source>
</reference>
<protein>
    <submittedName>
        <fullName evidence="3">Ankyrin repeat-containing domain protein</fullName>
    </submittedName>
</protein>
<proteinExistence type="predicted"/>
<sequence>METQWSWLVELLLVKGANPSLVDHRGWTALMVECWHWNTDTIKLLLRASGVDTESVNLKAQTALSWAIEGQPTFRAVRILIEEEGADLSHRDQLGRTILDLA</sequence>
<dbReference type="Pfam" id="PF12796">
    <property type="entry name" value="Ank_2"/>
    <property type="match status" value="1"/>
</dbReference>
<organism evidence="3 4">
    <name type="scientific">Podospora fimiseda</name>
    <dbReference type="NCBI Taxonomy" id="252190"/>
    <lineage>
        <taxon>Eukaryota</taxon>
        <taxon>Fungi</taxon>
        <taxon>Dikarya</taxon>
        <taxon>Ascomycota</taxon>
        <taxon>Pezizomycotina</taxon>
        <taxon>Sordariomycetes</taxon>
        <taxon>Sordariomycetidae</taxon>
        <taxon>Sordariales</taxon>
        <taxon>Podosporaceae</taxon>
        <taxon>Podospora</taxon>
    </lineage>
</organism>
<dbReference type="AlphaFoldDB" id="A0AAN6YJL1"/>
<accession>A0AAN6YJL1</accession>
<evidence type="ECO:0000256" key="1">
    <source>
        <dbReference type="ARBA" id="ARBA00022737"/>
    </source>
</evidence>
<dbReference type="EMBL" id="MU865762">
    <property type="protein sequence ID" value="KAK4220489.1"/>
    <property type="molecule type" value="Genomic_DNA"/>
</dbReference>
<evidence type="ECO:0000313" key="4">
    <source>
        <dbReference type="Proteomes" id="UP001301958"/>
    </source>
</evidence>
<name>A0AAN6YJL1_9PEZI</name>
<reference evidence="3" key="1">
    <citation type="journal article" date="2023" name="Mol. Phylogenet. Evol.">
        <title>Genome-scale phylogeny and comparative genomics of the fungal order Sordariales.</title>
        <authorList>
            <person name="Hensen N."/>
            <person name="Bonometti L."/>
            <person name="Westerberg I."/>
            <person name="Brannstrom I.O."/>
            <person name="Guillou S."/>
            <person name="Cros-Aarteil S."/>
            <person name="Calhoun S."/>
            <person name="Haridas S."/>
            <person name="Kuo A."/>
            <person name="Mondo S."/>
            <person name="Pangilinan J."/>
            <person name="Riley R."/>
            <person name="LaButti K."/>
            <person name="Andreopoulos B."/>
            <person name="Lipzen A."/>
            <person name="Chen C."/>
            <person name="Yan M."/>
            <person name="Daum C."/>
            <person name="Ng V."/>
            <person name="Clum A."/>
            <person name="Steindorff A."/>
            <person name="Ohm R.A."/>
            <person name="Martin F."/>
            <person name="Silar P."/>
            <person name="Natvig D.O."/>
            <person name="Lalanne C."/>
            <person name="Gautier V."/>
            <person name="Ament-Velasquez S.L."/>
            <person name="Kruys A."/>
            <person name="Hutchinson M.I."/>
            <person name="Powell A.J."/>
            <person name="Barry K."/>
            <person name="Miller A.N."/>
            <person name="Grigoriev I.V."/>
            <person name="Debuchy R."/>
            <person name="Gladieux P."/>
            <person name="Hiltunen Thoren M."/>
            <person name="Johannesson H."/>
        </authorList>
    </citation>
    <scope>NUCLEOTIDE SEQUENCE</scope>
    <source>
        <strain evidence="3">CBS 990.96</strain>
    </source>
</reference>
<gene>
    <name evidence="3" type="ORF">QBC38DRAFT_527029</name>
</gene>
<dbReference type="Gene3D" id="1.25.40.20">
    <property type="entry name" value="Ankyrin repeat-containing domain"/>
    <property type="match status" value="1"/>
</dbReference>
<dbReference type="PANTHER" id="PTHR24189:SF72">
    <property type="entry name" value="ANKYRIN REPEAT-CONTAINING DOMAIN-CONTAINING PROTEIN"/>
    <property type="match status" value="1"/>
</dbReference>
<keyword evidence="4" id="KW-1185">Reference proteome</keyword>